<gene>
    <name evidence="1" type="ORF">N7469_010479</name>
</gene>
<dbReference type="OrthoDB" id="5291209at2759"/>
<dbReference type="AlphaFoldDB" id="A0A9W9NKD1"/>
<dbReference type="RefSeq" id="XP_056496515.1">
    <property type="nucleotide sequence ID" value="XM_056649384.1"/>
</dbReference>
<sequence>MDTGSTGLLVSASDMADYDPETASRYPKGWQYYSSSNKLSSGNWIPKKISFIEANVTATVPVLAVTASVICPWYKESDGSSCPTSPNGTSAVPTPMPTHIRYMGVGFGREYNHQPQGTPDKVSLINIDSIDEKPLKDGCIADGSECLNEGYIIHDAGITIGLTAENTKGFRFVKLALNHSWTDDPRDWTQTAGCISLNGVPCQNSTLLLDTGISRAYLTLPPSVPMDVVEAPSKSHPDRPVLKLTDGQNITVYFGSEEPYIDGYQFTTGDKEDELVPDQVTVTKSDQKQPYINTGRHFYRGFDVLYDPIGGYLGIRKKDTTERSMLHEDRGQMVVNQADH</sequence>
<organism evidence="1 2">
    <name type="scientific">Penicillium citrinum</name>
    <dbReference type="NCBI Taxonomy" id="5077"/>
    <lineage>
        <taxon>Eukaryota</taxon>
        <taxon>Fungi</taxon>
        <taxon>Dikarya</taxon>
        <taxon>Ascomycota</taxon>
        <taxon>Pezizomycotina</taxon>
        <taxon>Eurotiomycetes</taxon>
        <taxon>Eurotiomycetidae</taxon>
        <taxon>Eurotiales</taxon>
        <taxon>Aspergillaceae</taxon>
        <taxon>Penicillium</taxon>
    </lineage>
</organism>
<reference evidence="1" key="1">
    <citation type="submission" date="2022-11" db="EMBL/GenBank/DDBJ databases">
        <authorList>
            <person name="Petersen C."/>
        </authorList>
    </citation>
    <scope>NUCLEOTIDE SEQUENCE</scope>
    <source>
        <strain evidence="1">IBT 23319</strain>
    </source>
</reference>
<dbReference type="Proteomes" id="UP001147733">
    <property type="component" value="Unassembled WGS sequence"/>
</dbReference>
<reference evidence="1" key="2">
    <citation type="journal article" date="2023" name="IMA Fungus">
        <title>Comparative genomic study of the Penicillium genus elucidates a diverse pangenome and 15 lateral gene transfer events.</title>
        <authorList>
            <person name="Petersen C."/>
            <person name="Sorensen T."/>
            <person name="Nielsen M.R."/>
            <person name="Sondergaard T.E."/>
            <person name="Sorensen J.L."/>
            <person name="Fitzpatrick D.A."/>
            <person name="Frisvad J.C."/>
            <person name="Nielsen K.L."/>
        </authorList>
    </citation>
    <scope>NUCLEOTIDE SEQUENCE</scope>
    <source>
        <strain evidence="1">IBT 23319</strain>
    </source>
</reference>
<dbReference type="GeneID" id="81388551"/>
<comment type="caution">
    <text evidence="1">The sequence shown here is derived from an EMBL/GenBank/DDBJ whole genome shotgun (WGS) entry which is preliminary data.</text>
</comment>
<dbReference type="EMBL" id="JAPQKT010000009">
    <property type="protein sequence ID" value="KAJ5221592.1"/>
    <property type="molecule type" value="Genomic_DNA"/>
</dbReference>
<accession>A0A9W9NKD1</accession>
<evidence type="ECO:0000313" key="2">
    <source>
        <dbReference type="Proteomes" id="UP001147733"/>
    </source>
</evidence>
<name>A0A9W9NKD1_PENCI</name>
<proteinExistence type="predicted"/>
<keyword evidence="2" id="KW-1185">Reference proteome</keyword>
<protein>
    <submittedName>
        <fullName evidence="1">Uncharacterized protein</fullName>
    </submittedName>
</protein>
<evidence type="ECO:0000313" key="1">
    <source>
        <dbReference type="EMBL" id="KAJ5221592.1"/>
    </source>
</evidence>